<evidence type="ECO:0000313" key="3">
    <source>
        <dbReference type="EMBL" id="CCM62821.1"/>
    </source>
</evidence>
<name>R4Z0P5_9ACTN</name>
<feature type="compositionally biased region" description="Basic and acidic residues" evidence="2">
    <location>
        <begin position="1073"/>
        <end position="1085"/>
    </location>
</feature>
<gene>
    <name evidence="3" type="ORF">BN381_130379</name>
</gene>
<keyword evidence="1" id="KW-0175">Coiled coil</keyword>
<evidence type="ECO:0000256" key="2">
    <source>
        <dbReference type="SAM" id="MobiDB-lite"/>
    </source>
</evidence>
<feature type="coiled-coil region" evidence="1">
    <location>
        <begin position="905"/>
        <end position="949"/>
    </location>
</feature>
<protein>
    <recommendedName>
        <fullName evidence="5">TIGR02680 family protein</fullName>
    </recommendedName>
</protein>
<proteinExistence type="predicted"/>
<dbReference type="STRING" id="1229780.BN381_130379"/>
<sequence length="1459" mass="157005">MSETGTDHQANSDEVADRWRPHRAGVRNVWEYDDQVFSFADGRLILRGPNGSGKSNALALLFPFLVEGVMSADAMDPFAGGRSMRSLLLGVLRDDDAGSRKFRHEQRLGYVWMEFERTASGNGATPEHLTIGCGARATAASTNTASWFFVTDQRVGLDFELAPDGSPLTRGRLRDELGNAAVFDTAETYRAAVDRALLGLGADRHQKLTTLIRVLRRPQLAGKLDLRLLSEVLSGGLPSLDDRVLDDVAQSLDDLEATQRDLADLKVTRSIVDAFVPVYVAYLGGEALGRSAAVIDAAQVLRRANRTVVDAEAEATRLDGAIAENESKRRGAALERSAADGRRSAVLESPAYRDASSLVEVEGSVGRAAKVKRNAAEQRDACAGRAEAAQSAASTAAERAAESLSGAEAALTEVEDSADAADIAWTLTRDEARRPDRLEPGARVAERARRDDLKVVRAALVQRNEAARDHARAEEAASQALRAVDEADVAVAEAETSTRQRRTELSESVERWVAGAPWLAEVVDAAAEREARDPASVDAQPVDTAEVRERLAAAVGTVGESGAPSLSAAFREATDPARVGLIERRSASKGHIDTLTAAVGSLETQRDEVASETDPGPAPPTWRTEREPGRPGAPLWRCCDWAPGVDDHDRAQLEAALDASGLLDAWIEPDGDEPATRTSEGSADSWFASLSDAEPGDPTGLASVLVPSVPEGSGLDEQVVARVLASIELTDHGAINSGPRRGASGVSAGGRFALGPLRGRATKPEPEYVGATARAERRRRRLAELDALIVAAAEAVEVEIAVFQTLEAALVALRAASSTLPSEDGLLRSLNAERSARSHAEARREVAERAEEAESVAAGSAAAAESDLQSTAARHRLVGDDASLDRVTELVDRYAGAVRSALTIRRTAESDAERADQDAERAAEATQLLSNAERDLAAAAEEHSTLASRAATLRERLGDDAEAPLEALKRAQADLDEIEVRFDVLWEALGELQTSRGRAGEAADQARAAVARHEATLTARSERLPVLRRRDLLALLLPDHFPADAPAPDPSETRQGDGDAAPSIEADAGSSARPDHSVDASRGPEAHVVPSEELPVDAVAFARWLNGRLDGVAPTPQQREQNIAALDRAQKKVIDELHHGYDAAFPHDDDLVTVEINSDAGMVSLADLTAELARQDAALQSYLTEGDREVFERFLLNQVSHQLRRLLTDADEFVAGVNQALADVRTTSRLGVDLGWELNTDDPGIRQAVKLLRHDTEQMGEDERQALRSFFERVIRAQRAEDPTAGYRAALEKALDYRAWYEFRPYLRTADNKRVKLTRNQYRQLSGGEQAMALHQPLFAAAAAHYDRADPTAPRMIALDEAFAGIDEEMRGKLMGLTVAFDLDVILTGHELWGAYGEVPSVAVHDLLRRPPAEGVSVVSLRWDGHELIEDDELAGTATESLLQVAPDEGLFAFDPDGT</sequence>
<dbReference type="OrthoDB" id="8527901at2"/>
<dbReference type="SUPFAM" id="SSF52540">
    <property type="entry name" value="P-loop containing nucleoside triphosphate hydrolases"/>
    <property type="match status" value="1"/>
</dbReference>
<dbReference type="InterPro" id="IPR013496">
    <property type="entry name" value="CHP02680"/>
</dbReference>
<comment type="caution">
    <text evidence="3">The sequence shown here is derived from an EMBL/GenBank/DDBJ whole genome shotgun (WGS) entry which is preliminary data.</text>
</comment>
<dbReference type="eggNOG" id="COG1196">
    <property type="taxonomic scope" value="Bacteria"/>
</dbReference>
<dbReference type="NCBIfam" id="TIGR02680">
    <property type="entry name" value="TIGR02680 family protein"/>
    <property type="match status" value="1"/>
</dbReference>
<evidence type="ECO:0008006" key="5">
    <source>
        <dbReference type="Google" id="ProtNLM"/>
    </source>
</evidence>
<dbReference type="RefSeq" id="WP_012224538.1">
    <property type="nucleotide sequence ID" value="NZ_HG422565.1"/>
</dbReference>
<organism evidence="3 4">
    <name type="scientific">Candidatus Neomicrothrix parvicella RN1</name>
    <dbReference type="NCBI Taxonomy" id="1229780"/>
    <lineage>
        <taxon>Bacteria</taxon>
        <taxon>Bacillati</taxon>
        <taxon>Actinomycetota</taxon>
        <taxon>Acidimicrobiia</taxon>
        <taxon>Acidimicrobiales</taxon>
        <taxon>Microthrixaceae</taxon>
        <taxon>Candidatus Neomicrothrix</taxon>
    </lineage>
</organism>
<keyword evidence="4" id="KW-1185">Reference proteome</keyword>
<evidence type="ECO:0000313" key="4">
    <source>
        <dbReference type="Proteomes" id="UP000018291"/>
    </source>
</evidence>
<dbReference type="InterPro" id="IPR027417">
    <property type="entry name" value="P-loop_NTPase"/>
</dbReference>
<accession>R4Z0P5</accession>
<dbReference type="HOGENOM" id="CLU_005532_0_0_11"/>
<reference evidence="3 4" key="1">
    <citation type="journal article" date="2013" name="ISME J.">
        <title>Metabolic model for the filamentous 'Candidatus Microthrix parvicella' based on genomic and metagenomic analyses.</title>
        <authorList>
            <person name="Jon McIlroy S."/>
            <person name="Kristiansen R."/>
            <person name="Albertsen M."/>
            <person name="Michael Karst S."/>
            <person name="Rossetti S."/>
            <person name="Lund Nielsen J."/>
            <person name="Tandoi V."/>
            <person name="James Seviour R."/>
            <person name="Nielsen P.H."/>
        </authorList>
    </citation>
    <scope>NUCLEOTIDE SEQUENCE [LARGE SCALE GENOMIC DNA]</scope>
    <source>
        <strain evidence="3 4">RN1</strain>
    </source>
</reference>
<dbReference type="EMBL" id="CANL01000005">
    <property type="protein sequence ID" value="CCM62821.1"/>
    <property type="molecule type" value="Genomic_DNA"/>
</dbReference>
<dbReference type="Proteomes" id="UP000018291">
    <property type="component" value="Unassembled WGS sequence"/>
</dbReference>
<evidence type="ECO:0000256" key="1">
    <source>
        <dbReference type="SAM" id="Coils"/>
    </source>
</evidence>
<feature type="compositionally biased region" description="Low complexity" evidence="2">
    <location>
        <begin position="855"/>
        <end position="865"/>
    </location>
</feature>
<feature type="region of interest" description="Disordered" evidence="2">
    <location>
        <begin position="601"/>
        <end position="634"/>
    </location>
</feature>
<dbReference type="Pfam" id="PF13558">
    <property type="entry name" value="SbcC_Walker_B"/>
    <property type="match status" value="1"/>
</dbReference>
<feature type="compositionally biased region" description="Basic and acidic residues" evidence="2">
    <location>
        <begin position="834"/>
        <end position="852"/>
    </location>
</feature>
<feature type="region of interest" description="Disordered" evidence="2">
    <location>
        <begin position="833"/>
        <end position="865"/>
    </location>
</feature>
<feature type="region of interest" description="Disordered" evidence="2">
    <location>
        <begin position="1041"/>
        <end position="1091"/>
    </location>
</feature>